<proteinExistence type="predicted"/>
<gene>
    <name evidence="6" type="primary">UBE2T</name>
    <name evidence="6" type="ORF">GGI19_005883</name>
</gene>
<evidence type="ECO:0000313" key="7">
    <source>
        <dbReference type="Proteomes" id="UP001140011"/>
    </source>
</evidence>
<dbReference type="EC" id="2.3.2.23" evidence="6"/>
<dbReference type="EMBL" id="JANBUH010000911">
    <property type="protein sequence ID" value="KAJ2748984.1"/>
    <property type="molecule type" value="Genomic_DNA"/>
</dbReference>
<evidence type="ECO:0000256" key="3">
    <source>
        <dbReference type="PROSITE-ProRule" id="PRU10133"/>
    </source>
</evidence>
<reference evidence="6" key="1">
    <citation type="submission" date="2022-07" db="EMBL/GenBank/DDBJ databases">
        <title>Phylogenomic reconstructions and comparative analyses of Kickxellomycotina fungi.</title>
        <authorList>
            <person name="Reynolds N.K."/>
            <person name="Stajich J.E."/>
            <person name="Barry K."/>
            <person name="Grigoriev I.V."/>
            <person name="Crous P."/>
            <person name="Smith M.E."/>
        </authorList>
    </citation>
    <scope>NUCLEOTIDE SEQUENCE</scope>
    <source>
        <strain evidence="6">BCRC 34297</strain>
    </source>
</reference>
<dbReference type="GO" id="GO:0061631">
    <property type="term" value="F:ubiquitin conjugating enzyme activity"/>
    <property type="evidence" value="ECO:0007669"/>
    <property type="project" value="UniProtKB-EC"/>
</dbReference>
<dbReference type="SMART" id="SM00212">
    <property type="entry name" value="UBCc"/>
    <property type="match status" value="1"/>
</dbReference>
<name>A0A9W8GTB9_9FUNG</name>
<evidence type="ECO:0000259" key="5">
    <source>
        <dbReference type="PROSITE" id="PS50127"/>
    </source>
</evidence>
<keyword evidence="7" id="KW-1185">Reference proteome</keyword>
<dbReference type="CDD" id="cd23805">
    <property type="entry name" value="UBCc_UBE2T"/>
    <property type="match status" value="1"/>
</dbReference>
<feature type="domain" description="UBC core" evidence="5">
    <location>
        <begin position="4"/>
        <end position="154"/>
    </location>
</feature>
<feature type="region of interest" description="Disordered" evidence="4">
    <location>
        <begin position="222"/>
        <end position="304"/>
    </location>
</feature>
<dbReference type="Pfam" id="PF00179">
    <property type="entry name" value="UQ_con"/>
    <property type="match status" value="1"/>
</dbReference>
<keyword evidence="6" id="KW-0012">Acyltransferase</keyword>
<dbReference type="Proteomes" id="UP001140011">
    <property type="component" value="Unassembled WGS sequence"/>
</dbReference>
<dbReference type="PROSITE" id="PS50127">
    <property type="entry name" value="UBC_2"/>
    <property type="match status" value="1"/>
</dbReference>
<feature type="active site" description="Glycyl thioester intermediate" evidence="3">
    <location>
        <position position="88"/>
    </location>
</feature>
<organism evidence="6 7">
    <name type="scientific">Coemansia pectinata</name>
    <dbReference type="NCBI Taxonomy" id="1052879"/>
    <lineage>
        <taxon>Eukaryota</taxon>
        <taxon>Fungi</taxon>
        <taxon>Fungi incertae sedis</taxon>
        <taxon>Zoopagomycota</taxon>
        <taxon>Kickxellomycotina</taxon>
        <taxon>Kickxellomycetes</taxon>
        <taxon>Kickxellales</taxon>
        <taxon>Kickxellaceae</taxon>
        <taxon>Coemansia</taxon>
    </lineage>
</organism>
<evidence type="ECO:0000313" key="6">
    <source>
        <dbReference type="EMBL" id="KAJ2748984.1"/>
    </source>
</evidence>
<evidence type="ECO:0000256" key="4">
    <source>
        <dbReference type="SAM" id="MobiDB-lite"/>
    </source>
</evidence>
<feature type="compositionally biased region" description="Low complexity" evidence="4">
    <location>
        <begin position="249"/>
        <end position="261"/>
    </location>
</feature>
<keyword evidence="1 6" id="KW-0808">Transferase</keyword>
<dbReference type="InterPro" id="IPR016135">
    <property type="entry name" value="UBQ-conjugating_enzyme/RWD"/>
</dbReference>
<sequence length="596" mass="63453">MDKHKNKRLQSEFKFLQTGLPDGIICSPKGDRLDHYEARIDGPPDSPYENGRFFIDVVLSETYGVDPPSVKFKTRIYHPNIDDHGNICLDILKSGSKGGWKPSWTLDKVLIALRVLLESPNPEDPLMPEIAEQMTSDHAAFTKAAAEWTAQYATAFDDDPGDYIPGSQLGASQTSAQADVCFPKRSVSGVKSPSKAGITKIERKPSAKVEGNASIETKCKLGLSRKSAVPTSESPTSVLPPPGLGKPAGSGMRRLGLSRSRNAAPTKLLSSQTSGPAPSVSPTPPDNETTESLAESIDVSDDYNSGSNSLFIAKSVVSTNSRSSRSPASMKPAKGNNLAEILSLSKSAAAHKRPLKLSSSAPSAETPSPLCPPASERGKKRKKLVDKVQPTPPPSWPNDEGSDELGFLSSQHSGSGGGDRDYECLLDVEDIKSQIAGHLSDTLSESLVGADNLRIDADVGSGPCEDRLDEPIVAGVALAGVHAVVKEPPKDAQPCQQPTTQASFLSDMPQLVPTPEPKAAEVAASVVAAKRKDKGKAADYQPLLPPPPPKRKRGVNDGQVLSESHFGPLDLGLKPIRVSANRSLMRRKLRKSDDAN</sequence>
<dbReference type="PANTHER" id="PTHR24068">
    <property type="entry name" value="UBIQUITIN-CONJUGATING ENZYME E2"/>
    <property type="match status" value="1"/>
</dbReference>
<dbReference type="AlphaFoldDB" id="A0A9W8GTB9"/>
<dbReference type="SUPFAM" id="SSF54495">
    <property type="entry name" value="UBC-like"/>
    <property type="match status" value="1"/>
</dbReference>
<keyword evidence="2" id="KW-0833">Ubl conjugation pathway</keyword>
<comment type="caution">
    <text evidence="6">The sequence shown here is derived from an EMBL/GenBank/DDBJ whole genome shotgun (WGS) entry which is preliminary data.</text>
</comment>
<dbReference type="InterPro" id="IPR023313">
    <property type="entry name" value="UBQ-conjugating_AS"/>
</dbReference>
<feature type="region of interest" description="Disordered" evidence="4">
    <location>
        <begin position="530"/>
        <end position="596"/>
    </location>
</feature>
<dbReference type="PROSITE" id="PS00183">
    <property type="entry name" value="UBC_1"/>
    <property type="match status" value="1"/>
</dbReference>
<protein>
    <submittedName>
        <fullName evidence="6">Ubiquitin-conjugating enzyme E2 T</fullName>
        <ecNumber evidence="6">2.3.2.23</ecNumber>
    </submittedName>
</protein>
<accession>A0A9W8GTB9</accession>
<dbReference type="OrthoDB" id="9978460at2759"/>
<feature type="region of interest" description="Disordered" evidence="4">
    <location>
        <begin position="316"/>
        <end position="337"/>
    </location>
</feature>
<evidence type="ECO:0000256" key="1">
    <source>
        <dbReference type="ARBA" id="ARBA00022679"/>
    </source>
</evidence>
<feature type="region of interest" description="Disordered" evidence="4">
    <location>
        <begin position="349"/>
        <end position="421"/>
    </location>
</feature>
<dbReference type="InterPro" id="IPR000608">
    <property type="entry name" value="UBC"/>
</dbReference>
<dbReference type="Gene3D" id="3.10.110.10">
    <property type="entry name" value="Ubiquitin Conjugating Enzyme"/>
    <property type="match status" value="1"/>
</dbReference>
<feature type="compositionally biased region" description="Low complexity" evidence="4">
    <location>
        <begin position="358"/>
        <end position="368"/>
    </location>
</feature>
<evidence type="ECO:0000256" key="2">
    <source>
        <dbReference type="ARBA" id="ARBA00022786"/>
    </source>
</evidence>
<feature type="compositionally biased region" description="Low complexity" evidence="4">
    <location>
        <begin position="316"/>
        <end position="332"/>
    </location>
</feature>